<dbReference type="Gene3D" id="2.130.10.10">
    <property type="entry name" value="YVTN repeat-like/Quinoprotein amine dehydrogenase"/>
    <property type="match status" value="1"/>
</dbReference>
<dbReference type="Proteomes" id="UP000276133">
    <property type="component" value="Unassembled WGS sequence"/>
</dbReference>
<keyword evidence="2" id="KW-0677">Repeat</keyword>
<evidence type="ECO:0000256" key="2">
    <source>
        <dbReference type="ARBA" id="ARBA00022737"/>
    </source>
</evidence>
<evidence type="ECO:0000256" key="1">
    <source>
        <dbReference type="ARBA" id="ARBA00022574"/>
    </source>
</evidence>
<organism evidence="4 5">
    <name type="scientific">Brachionus plicatilis</name>
    <name type="common">Marine rotifer</name>
    <name type="synonym">Brachionus muelleri</name>
    <dbReference type="NCBI Taxonomy" id="10195"/>
    <lineage>
        <taxon>Eukaryota</taxon>
        <taxon>Metazoa</taxon>
        <taxon>Spiralia</taxon>
        <taxon>Gnathifera</taxon>
        <taxon>Rotifera</taxon>
        <taxon>Eurotatoria</taxon>
        <taxon>Monogononta</taxon>
        <taxon>Pseudotrocha</taxon>
        <taxon>Ploima</taxon>
        <taxon>Brachionidae</taxon>
        <taxon>Brachionus</taxon>
    </lineage>
</organism>
<feature type="repeat" description="WD" evidence="3">
    <location>
        <begin position="76"/>
        <end position="115"/>
    </location>
</feature>
<dbReference type="AlphaFoldDB" id="A0A3M7QQP6"/>
<dbReference type="InterPro" id="IPR036322">
    <property type="entry name" value="WD40_repeat_dom_sf"/>
</dbReference>
<keyword evidence="1 3" id="KW-0853">WD repeat</keyword>
<reference evidence="4 5" key="1">
    <citation type="journal article" date="2018" name="Sci. Rep.">
        <title>Genomic signatures of local adaptation to the degree of environmental predictability in rotifers.</title>
        <authorList>
            <person name="Franch-Gras L."/>
            <person name="Hahn C."/>
            <person name="Garcia-Roger E.M."/>
            <person name="Carmona M.J."/>
            <person name="Serra M."/>
            <person name="Gomez A."/>
        </authorList>
    </citation>
    <scope>NUCLEOTIDE SEQUENCE [LARGE SCALE GENOMIC DNA]</scope>
    <source>
        <strain evidence="4">HYR1</strain>
    </source>
</reference>
<dbReference type="PANTHER" id="PTHR19848:SF8">
    <property type="entry name" value="F-BOX AND WD REPEAT DOMAIN CONTAINING 7"/>
    <property type="match status" value="1"/>
</dbReference>
<dbReference type="InterPro" id="IPR015943">
    <property type="entry name" value="WD40/YVTN_repeat-like_dom_sf"/>
</dbReference>
<dbReference type="STRING" id="10195.A0A3M7QQP6"/>
<evidence type="ECO:0000313" key="4">
    <source>
        <dbReference type="EMBL" id="RNA13295.1"/>
    </source>
</evidence>
<comment type="caution">
    <text evidence="4">The sequence shown here is derived from an EMBL/GenBank/DDBJ whole genome shotgun (WGS) entry which is preliminary data.</text>
</comment>
<protein>
    <submittedName>
        <fullName evidence="4">CMT1A duplicated region transcript 1 isoform X1</fullName>
    </submittedName>
</protein>
<proteinExistence type="predicted"/>
<dbReference type="InterPro" id="IPR001680">
    <property type="entry name" value="WD40_rpt"/>
</dbReference>
<evidence type="ECO:0000313" key="5">
    <source>
        <dbReference type="Proteomes" id="UP000276133"/>
    </source>
</evidence>
<dbReference type="PROSITE" id="PS50082">
    <property type="entry name" value="WD_REPEATS_2"/>
    <property type="match status" value="1"/>
</dbReference>
<dbReference type="Pfam" id="PF00400">
    <property type="entry name" value="WD40"/>
    <property type="match status" value="3"/>
</dbReference>
<evidence type="ECO:0000256" key="3">
    <source>
        <dbReference type="PROSITE-ProRule" id="PRU00221"/>
    </source>
</evidence>
<dbReference type="PROSITE" id="PS50294">
    <property type="entry name" value="WD_REPEATS_REGION"/>
    <property type="match status" value="1"/>
</dbReference>
<dbReference type="SUPFAM" id="SSF50978">
    <property type="entry name" value="WD40 repeat-like"/>
    <property type="match status" value="1"/>
</dbReference>
<dbReference type="EMBL" id="REGN01005453">
    <property type="protein sequence ID" value="RNA13295.1"/>
    <property type="molecule type" value="Genomic_DNA"/>
</dbReference>
<dbReference type="PANTHER" id="PTHR19848">
    <property type="entry name" value="WD40 REPEAT PROTEIN"/>
    <property type="match status" value="1"/>
</dbReference>
<keyword evidence="5" id="KW-1185">Reference proteome</keyword>
<gene>
    <name evidence="4" type="ORF">BpHYR1_035991</name>
</gene>
<accession>A0A3M7QQP6</accession>
<dbReference type="OrthoDB" id="674604at2759"/>
<name>A0A3M7QQP6_BRAPC</name>
<sequence>MLHLIIISASTTGEIISWNLKSQKREAHPSLMLNFQGHSRAVNGLEKFGKSSFLSCSDDMTICFWKVDCFSAKQIMMGHEAKVTCLKKSENNFFSGSYDGTVRMWSVANAKCLKIFWPDDKVSPVLCIDTVLNKFLVLAMANGKIKCWDVASKNLMVSIDAHNEAITCLNVTKKNCVLTSSSDGFLMTTVRHGVNLLKIF</sequence>
<dbReference type="SMART" id="SM00320">
    <property type="entry name" value="WD40"/>
    <property type="match status" value="4"/>
</dbReference>